<dbReference type="EC" id="6.1.1.12" evidence="7"/>
<dbReference type="GO" id="GO:0004815">
    <property type="term" value="F:aspartate-tRNA ligase activity"/>
    <property type="evidence" value="ECO:0007669"/>
    <property type="project" value="UniProtKB-UniRule"/>
</dbReference>
<keyword evidence="6 7" id="KW-0030">Aminoacyl-tRNA synthetase</keyword>
<dbReference type="InterPro" id="IPR047089">
    <property type="entry name" value="Asp-tRNA-ligase_1_N"/>
</dbReference>
<dbReference type="InterPro" id="IPR004365">
    <property type="entry name" value="NA-bd_OB_tRNA"/>
</dbReference>
<dbReference type="Pfam" id="PF02938">
    <property type="entry name" value="GAD"/>
    <property type="match status" value="1"/>
</dbReference>
<comment type="subunit">
    <text evidence="7">Homodimer.</text>
</comment>
<keyword evidence="2 7" id="KW-0436">Ligase</keyword>
<dbReference type="InterPro" id="IPR004364">
    <property type="entry name" value="Aa-tRNA-synt_II"/>
</dbReference>
<organism evidence="9">
    <name type="scientific">Peptoniphilus gorbachii</name>
    <dbReference type="NCBI Taxonomy" id="411567"/>
    <lineage>
        <taxon>Bacteria</taxon>
        <taxon>Bacillati</taxon>
        <taxon>Bacillota</taxon>
        <taxon>Tissierellia</taxon>
        <taxon>Tissierellales</taxon>
        <taxon>Peptoniphilaceae</taxon>
        <taxon>Peptoniphilus</taxon>
    </lineage>
</organism>
<dbReference type="InterPro" id="IPR029351">
    <property type="entry name" value="GAD_dom"/>
</dbReference>
<keyword evidence="5 7" id="KW-0648">Protein biosynthesis</keyword>
<comment type="catalytic activity">
    <reaction evidence="7">
        <text>tRNA(Asp) + L-aspartate + ATP = L-aspartyl-tRNA(Asp) + AMP + diphosphate</text>
        <dbReference type="Rhea" id="RHEA:19649"/>
        <dbReference type="Rhea" id="RHEA-COMP:9660"/>
        <dbReference type="Rhea" id="RHEA-COMP:9678"/>
        <dbReference type="ChEBI" id="CHEBI:29991"/>
        <dbReference type="ChEBI" id="CHEBI:30616"/>
        <dbReference type="ChEBI" id="CHEBI:33019"/>
        <dbReference type="ChEBI" id="CHEBI:78442"/>
        <dbReference type="ChEBI" id="CHEBI:78516"/>
        <dbReference type="ChEBI" id="CHEBI:456215"/>
        <dbReference type="EC" id="6.1.1.12"/>
    </reaction>
</comment>
<dbReference type="GO" id="GO:0005737">
    <property type="term" value="C:cytoplasm"/>
    <property type="evidence" value="ECO:0007669"/>
    <property type="project" value="UniProtKB-SubCell"/>
</dbReference>
<dbReference type="InterPro" id="IPR006195">
    <property type="entry name" value="aa-tRNA-synth_II"/>
</dbReference>
<feature type="domain" description="Aminoacyl-transfer RNA synthetases class-II family profile" evidence="8">
    <location>
        <begin position="147"/>
        <end position="560"/>
    </location>
</feature>
<dbReference type="EMBL" id="CACRUP010000010">
    <property type="protein sequence ID" value="VYT87120.1"/>
    <property type="molecule type" value="Genomic_DNA"/>
</dbReference>
<feature type="binding site" evidence="7">
    <location>
        <begin position="539"/>
        <end position="542"/>
    </location>
    <ligand>
        <name>ATP</name>
        <dbReference type="ChEBI" id="CHEBI:30616"/>
    </ligand>
</feature>
<evidence type="ECO:0000259" key="8">
    <source>
        <dbReference type="PROSITE" id="PS50862"/>
    </source>
</evidence>
<name>A0A6N3ABX6_9FIRM</name>
<dbReference type="SUPFAM" id="SSF55681">
    <property type="entry name" value="Class II aaRS and biotin synthetases"/>
    <property type="match status" value="1"/>
</dbReference>
<dbReference type="Gene3D" id="3.30.930.10">
    <property type="entry name" value="Bira Bifunctional Protein, Domain 2"/>
    <property type="match status" value="1"/>
</dbReference>
<evidence type="ECO:0000256" key="7">
    <source>
        <dbReference type="HAMAP-Rule" id="MF_00044"/>
    </source>
</evidence>
<comment type="function">
    <text evidence="7">Catalyzes the attachment of L-aspartate to tRNA(Asp) in a two-step reaction: L-aspartate is first activated by ATP to form Asp-AMP and then transferred to the acceptor end of tRNA(Asp).</text>
</comment>
<dbReference type="HAMAP" id="MF_00044">
    <property type="entry name" value="Asp_tRNA_synth_type1"/>
    <property type="match status" value="1"/>
</dbReference>
<evidence type="ECO:0000256" key="5">
    <source>
        <dbReference type="ARBA" id="ARBA00022917"/>
    </source>
</evidence>
<dbReference type="InterPro" id="IPR047090">
    <property type="entry name" value="AspRS_core"/>
</dbReference>
<feature type="binding site" evidence="7">
    <location>
        <position position="494"/>
    </location>
    <ligand>
        <name>L-aspartate</name>
        <dbReference type="ChEBI" id="CHEBI:29991"/>
    </ligand>
</feature>
<feature type="binding site" evidence="7">
    <location>
        <position position="487"/>
    </location>
    <ligand>
        <name>ATP</name>
        <dbReference type="ChEBI" id="CHEBI:30616"/>
    </ligand>
</feature>
<reference evidence="9" key="1">
    <citation type="submission" date="2019-11" db="EMBL/GenBank/DDBJ databases">
        <authorList>
            <person name="Feng L."/>
        </authorList>
    </citation>
    <scope>NUCLEOTIDE SEQUENCE</scope>
    <source>
        <strain evidence="9">PgorbachiiLFYP46</strain>
    </source>
</reference>
<dbReference type="CDD" id="cd00777">
    <property type="entry name" value="AspRS_core"/>
    <property type="match status" value="1"/>
</dbReference>
<feature type="binding site" evidence="7">
    <location>
        <position position="453"/>
    </location>
    <ligand>
        <name>L-aspartate</name>
        <dbReference type="ChEBI" id="CHEBI:29991"/>
    </ligand>
</feature>
<dbReference type="SUPFAM" id="SSF50249">
    <property type="entry name" value="Nucleic acid-binding proteins"/>
    <property type="match status" value="1"/>
</dbReference>
<comment type="similarity">
    <text evidence="1 7">Belongs to the class-II aminoacyl-tRNA synthetase family. Type 1 subfamily.</text>
</comment>
<dbReference type="Pfam" id="PF00152">
    <property type="entry name" value="tRNA-synt_2"/>
    <property type="match status" value="1"/>
</dbReference>
<dbReference type="InterPro" id="IPR004115">
    <property type="entry name" value="GAD-like_sf"/>
</dbReference>
<evidence type="ECO:0000256" key="1">
    <source>
        <dbReference type="ARBA" id="ARBA00006303"/>
    </source>
</evidence>
<dbReference type="AlphaFoldDB" id="A0A6N3ABX6"/>
<dbReference type="InterPro" id="IPR002312">
    <property type="entry name" value="Asp/Asn-tRNA-synth_IIb"/>
</dbReference>
<evidence type="ECO:0000256" key="2">
    <source>
        <dbReference type="ARBA" id="ARBA00022598"/>
    </source>
</evidence>
<dbReference type="PANTHER" id="PTHR22594:SF5">
    <property type="entry name" value="ASPARTATE--TRNA LIGASE, MITOCHONDRIAL"/>
    <property type="match status" value="1"/>
</dbReference>
<keyword evidence="4 7" id="KW-0067">ATP-binding</keyword>
<dbReference type="GO" id="GO:0016740">
    <property type="term" value="F:transferase activity"/>
    <property type="evidence" value="ECO:0007669"/>
    <property type="project" value="UniProtKB-ARBA"/>
</dbReference>
<dbReference type="InterPro" id="IPR045864">
    <property type="entry name" value="aa-tRNA-synth_II/BPL/LPL"/>
</dbReference>
<sequence>MAEKMGNLKRTNYCNEISEEMISKEVTLMGWVAKQRSLGSIIFVDLRDRSGIAQIVFDDTSSDELLEKASHLRGEFVIAVKGKIRMRSSINEELETGRVEVLASELKILSESEVPPIYVKDNDNVSENMRLKYRTLDLRKPSMQKNLMIRSKIYKITRDFFYENGFIEVETPMLTKPTPEGARDYLVPSRVNPGEFYALPQSPQLMKQLLMVAGLDRYIQITKCFRDEDLRANRQPEFTQIDMELSFVTEEDVMEINERFLQRLFKEILNKDIELPIKRMKYSEAMDRFGVDKPDLRFGMELNDISSIVKDCGFKVFESNTEKGKSVRGIKVDGGSEFYSKKQVKKLESFVKDFKAIGLSWIRVDEEIDSPIAKFLSEEKMDEIIKAFDAKKGDLILILADKNSVVYSGLGNLRNKIARDMDLIDPNDYKLTWITEFPLFEYDDEEERYVAMHHPFTSPLDEDIDKLTSDKENARAKAYDIVINGDEMGGGSIRINDPEIQEKMFEALGLSEEETKEKFGFLLEAFKYGAPPHGGLAYGLDRLVMLFTDAKSIRDVIAFPKTQAATCLLTGAPTRLSGKQLEEVHIRVLEKEEEKEEK</sequence>
<dbReference type="InterPro" id="IPR004524">
    <property type="entry name" value="Asp-tRNA-ligase_1"/>
</dbReference>
<dbReference type="GO" id="GO:0140096">
    <property type="term" value="F:catalytic activity, acting on a protein"/>
    <property type="evidence" value="ECO:0007669"/>
    <property type="project" value="UniProtKB-ARBA"/>
</dbReference>
<dbReference type="SUPFAM" id="SSF55261">
    <property type="entry name" value="GAD domain-like"/>
    <property type="match status" value="1"/>
</dbReference>
<dbReference type="GO" id="GO:0005524">
    <property type="term" value="F:ATP binding"/>
    <property type="evidence" value="ECO:0007669"/>
    <property type="project" value="UniProtKB-UniRule"/>
</dbReference>
<feature type="binding site" evidence="7">
    <location>
        <position position="180"/>
    </location>
    <ligand>
        <name>L-aspartate</name>
        <dbReference type="ChEBI" id="CHEBI:29991"/>
    </ligand>
</feature>
<keyword evidence="3 7" id="KW-0547">Nucleotide-binding</keyword>
<comment type="subcellular location">
    <subcellularLocation>
        <location evidence="7">Cytoplasm</location>
    </subcellularLocation>
</comment>
<feature type="binding site" evidence="7">
    <location>
        <position position="226"/>
    </location>
    <ligand>
        <name>L-aspartate</name>
        <dbReference type="ChEBI" id="CHEBI:29991"/>
    </ligand>
</feature>
<dbReference type="Gene3D" id="2.40.50.140">
    <property type="entry name" value="Nucleic acid-binding proteins"/>
    <property type="match status" value="1"/>
</dbReference>
<protein>
    <recommendedName>
        <fullName evidence="7">Aspartate--tRNA ligase</fullName>
        <ecNumber evidence="7">6.1.1.12</ecNumber>
    </recommendedName>
    <alternativeName>
        <fullName evidence="7">Aspartyl-tRNA synthetase</fullName>
        <shortName evidence="7">AspRS</shortName>
    </alternativeName>
</protein>
<accession>A0A6N3ABX6</accession>
<dbReference type="CDD" id="cd04317">
    <property type="entry name" value="EcAspRS_like_N"/>
    <property type="match status" value="1"/>
</dbReference>
<feature type="region of interest" description="Aspartate" evidence="7">
    <location>
        <begin position="204"/>
        <end position="207"/>
    </location>
</feature>
<dbReference type="NCBIfam" id="TIGR00459">
    <property type="entry name" value="aspS_bact"/>
    <property type="match status" value="1"/>
</dbReference>
<dbReference type="Gene3D" id="3.30.1360.30">
    <property type="entry name" value="GAD-like domain"/>
    <property type="match status" value="1"/>
</dbReference>
<dbReference type="PRINTS" id="PR01042">
    <property type="entry name" value="TRNASYNTHASP"/>
</dbReference>
<dbReference type="NCBIfam" id="NF001750">
    <property type="entry name" value="PRK00476.1"/>
    <property type="match status" value="1"/>
</dbReference>
<feature type="binding site" evidence="7">
    <location>
        <position position="235"/>
    </location>
    <ligand>
        <name>ATP</name>
        <dbReference type="ChEBI" id="CHEBI:30616"/>
    </ligand>
</feature>
<dbReference type="PANTHER" id="PTHR22594">
    <property type="entry name" value="ASPARTYL/LYSYL-TRNA SYNTHETASE"/>
    <property type="match status" value="1"/>
</dbReference>
<comment type="caution">
    <text evidence="7">Lacks conserved residue(s) required for the propagation of feature annotation.</text>
</comment>
<proteinExistence type="inferred from homology"/>
<dbReference type="PROSITE" id="PS50862">
    <property type="entry name" value="AA_TRNA_LIGASE_II"/>
    <property type="match status" value="1"/>
</dbReference>
<evidence type="ECO:0000256" key="3">
    <source>
        <dbReference type="ARBA" id="ARBA00022741"/>
    </source>
</evidence>
<evidence type="ECO:0000256" key="4">
    <source>
        <dbReference type="ARBA" id="ARBA00022840"/>
    </source>
</evidence>
<gene>
    <name evidence="7 9" type="primary">aspS</name>
    <name evidence="9" type="ORF">PGLFYP46_01280</name>
</gene>
<keyword evidence="7" id="KW-0963">Cytoplasm</keyword>
<feature type="binding site" evidence="7">
    <location>
        <begin position="226"/>
        <end position="228"/>
    </location>
    <ligand>
        <name>ATP</name>
        <dbReference type="ChEBI" id="CHEBI:30616"/>
    </ligand>
</feature>
<dbReference type="InterPro" id="IPR012340">
    <property type="entry name" value="NA-bd_OB-fold"/>
</dbReference>
<evidence type="ECO:0000313" key="9">
    <source>
        <dbReference type="EMBL" id="VYT87120.1"/>
    </source>
</evidence>
<dbReference type="GO" id="GO:0003676">
    <property type="term" value="F:nucleic acid binding"/>
    <property type="evidence" value="ECO:0007669"/>
    <property type="project" value="InterPro"/>
</dbReference>
<evidence type="ECO:0000256" key="6">
    <source>
        <dbReference type="ARBA" id="ARBA00023146"/>
    </source>
</evidence>
<dbReference type="RefSeq" id="WP_156700948.1">
    <property type="nucleotide sequence ID" value="NZ_CACRUP010000010.1"/>
</dbReference>
<dbReference type="Pfam" id="PF01336">
    <property type="entry name" value="tRNA_anti-codon"/>
    <property type="match status" value="1"/>
</dbReference>
<dbReference type="GO" id="GO:0006422">
    <property type="term" value="P:aspartyl-tRNA aminoacylation"/>
    <property type="evidence" value="ECO:0007669"/>
    <property type="project" value="UniProtKB-UniRule"/>
</dbReference>